<keyword evidence="5" id="KW-1185">Reference proteome</keyword>
<dbReference type="GO" id="GO:0046983">
    <property type="term" value="F:protein dimerization activity"/>
    <property type="evidence" value="ECO:0007669"/>
    <property type="project" value="InterPro"/>
</dbReference>
<feature type="compositionally biased region" description="Gly residues" evidence="1">
    <location>
        <begin position="1"/>
        <end position="15"/>
    </location>
</feature>
<protein>
    <recommendedName>
        <fullName evidence="6">HAT C-terminal dimerisation domain-containing protein</fullName>
    </recommendedName>
</protein>
<gene>
    <name evidence="4" type="ORF">LWI29_027872</name>
</gene>
<dbReference type="EMBL" id="JAUESC010000369">
    <property type="protein sequence ID" value="KAK0593687.1"/>
    <property type="molecule type" value="Genomic_DNA"/>
</dbReference>
<comment type="caution">
    <text evidence="4">The sequence shown here is derived from an EMBL/GenBank/DDBJ whole genome shotgun (WGS) entry which is preliminary data.</text>
</comment>
<feature type="region of interest" description="Disordered" evidence="1">
    <location>
        <begin position="351"/>
        <end position="371"/>
    </location>
</feature>
<feature type="region of interest" description="Disordered" evidence="1">
    <location>
        <begin position="1"/>
        <end position="38"/>
    </location>
</feature>
<name>A0AA39SNK7_ACESA</name>
<dbReference type="Pfam" id="PF05699">
    <property type="entry name" value="Dimer_Tnp_hAT"/>
    <property type="match status" value="1"/>
</dbReference>
<evidence type="ECO:0000256" key="1">
    <source>
        <dbReference type="SAM" id="MobiDB-lite"/>
    </source>
</evidence>
<reference evidence="4" key="2">
    <citation type="submission" date="2023-06" db="EMBL/GenBank/DDBJ databases">
        <authorList>
            <person name="Swenson N.G."/>
            <person name="Wegrzyn J.L."/>
            <person name="Mcevoy S.L."/>
        </authorList>
    </citation>
    <scope>NUCLEOTIDE SEQUENCE</scope>
    <source>
        <strain evidence="4">NS2018</strain>
        <tissue evidence="4">Leaf</tissue>
    </source>
</reference>
<accession>A0AA39SNK7</accession>
<dbReference type="InterPro" id="IPR012337">
    <property type="entry name" value="RNaseH-like_sf"/>
</dbReference>
<feature type="domain" description="hAT-like transposase RNase-H fold" evidence="3">
    <location>
        <begin position="150"/>
        <end position="229"/>
    </location>
</feature>
<dbReference type="GO" id="GO:0003677">
    <property type="term" value="F:DNA binding"/>
    <property type="evidence" value="ECO:0007669"/>
    <property type="project" value="InterPro"/>
</dbReference>
<feature type="domain" description="HAT C-terminal dimerisation" evidence="2">
    <location>
        <begin position="271"/>
        <end position="338"/>
    </location>
</feature>
<dbReference type="SUPFAM" id="SSF53098">
    <property type="entry name" value="Ribonuclease H-like"/>
    <property type="match status" value="1"/>
</dbReference>
<reference evidence="4" key="1">
    <citation type="journal article" date="2022" name="Plant J.">
        <title>Strategies of tolerance reflected in two North American maple genomes.</title>
        <authorList>
            <person name="McEvoy S.L."/>
            <person name="Sezen U.U."/>
            <person name="Trouern-Trend A."/>
            <person name="McMahon S.M."/>
            <person name="Schaberg P.G."/>
            <person name="Yang J."/>
            <person name="Wegrzyn J.L."/>
            <person name="Swenson N.G."/>
        </authorList>
    </citation>
    <scope>NUCLEOTIDE SEQUENCE</scope>
    <source>
        <strain evidence="4">NS2018</strain>
    </source>
</reference>
<dbReference type="Proteomes" id="UP001168877">
    <property type="component" value="Unassembled WGS sequence"/>
</dbReference>
<proteinExistence type="predicted"/>
<evidence type="ECO:0000259" key="3">
    <source>
        <dbReference type="Pfam" id="PF14372"/>
    </source>
</evidence>
<dbReference type="PANTHER" id="PTHR23272">
    <property type="entry name" value="BED FINGER-RELATED"/>
    <property type="match status" value="1"/>
</dbReference>
<evidence type="ECO:0000313" key="4">
    <source>
        <dbReference type="EMBL" id="KAK0593687.1"/>
    </source>
</evidence>
<dbReference type="PANTHER" id="PTHR23272:SF184">
    <property type="entry name" value="OS03G0311250 PROTEIN"/>
    <property type="match status" value="1"/>
</dbReference>
<dbReference type="Pfam" id="PF14372">
    <property type="entry name" value="hAT-like_RNase-H"/>
    <property type="match status" value="1"/>
</dbReference>
<sequence>MASGSGNGSGRGYGRNGPVDPRRSISMKGKGTMINNLDHNNPTYHEYLQRRTYAEDLSLNIPNPPLIISEPDPNDTTPNLTSQLENMPNIDTPPDFGFDTLEVDLEREEDLIQKQSKSNLFIKHMKKIRNEDGSITVACNYCYKVLFYCESDRAIKEAVSAMKQKWLNYYTDFPNIYLIGMVFDPRHKLQSLSNYLDGYYGKEGLNIEYDVEACCGRVKKLLYDLYDEYVTFYGSGTPNVDVTRTKIASQPPSSSSGFMNLGYTSSCEFPEEFDLLKYWNDATKYYPILAMIAKNIFSTPVSTVAVEQEFSAGGNILDEKRSCLTPKALQIQVCVDDWTKAEYRQQEIQQEPTCDFFKDDEPEAGEGSGAS</sequence>
<organism evidence="4 5">
    <name type="scientific">Acer saccharum</name>
    <name type="common">Sugar maple</name>
    <dbReference type="NCBI Taxonomy" id="4024"/>
    <lineage>
        <taxon>Eukaryota</taxon>
        <taxon>Viridiplantae</taxon>
        <taxon>Streptophyta</taxon>
        <taxon>Embryophyta</taxon>
        <taxon>Tracheophyta</taxon>
        <taxon>Spermatophyta</taxon>
        <taxon>Magnoliopsida</taxon>
        <taxon>eudicotyledons</taxon>
        <taxon>Gunneridae</taxon>
        <taxon>Pentapetalae</taxon>
        <taxon>rosids</taxon>
        <taxon>malvids</taxon>
        <taxon>Sapindales</taxon>
        <taxon>Sapindaceae</taxon>
        <taxon>Hippocastanoideae</taxon>
        <taxon>Acereae</taxon>
        <taxon>Acer</taxon>
    </lineage>
</organism>
<dbReference type="InterPro" id="IPR025525">
    <property type="entry name" value="hAT-like_transposase_RNase-H"/>
</dbReference>
<evidence type="ECO:0000259" key="2">
    <source>
        <dbReference type="Pfam" id="PF05699"/>
    </source>
</evidence>
<dbReference type="InterPro" id="IPR008906">
    <property type="entry name" value="HATC_C_dom"/>
</dbReference>
<evidence type="ECO:0000313" key="5">
    <source>
        <dbReference type="Proteomes" id="UP001168877"/>
    </source>
</evidence>
<evidence type="ECO:0008006" key="6">
    <source>
        <dbReference type="Google" id="ProtNLM"/>
    </source>
</evidence>
<dbReference type="AlphaFoldDB" id="A0AA39SNK7"/>